<evidence type="ECO:0000313" key="2">
    <source>
        <dbReference type="Proteomes" id="UP000257109"/>
    </source>
</evidence>
<accession>A0A371IBT2</accession>
<dbReference type="PANTHER" id="PTHR35046">
    <property type="entry name" value="ZINC KNUCKLE (CCHC-TYPE) FAMILY PROTEIN"/>
    <property type="match status" value="1"/>
</dbReference>
<dbReference type="EMBL" id="QJKJ01000456">
    <property type="protein sequence ID" value="RDY12489.1"/>
    <property type="molecule type" value="Genomic_DNA"/>
</dbReference>
<dbReference type="CDD" id="cd00303">
    <property type="entry name" value="retropepsin_like"/>
    <property type="match status" value="1"/>
</dbReference>
<protein>
    <submittedName>
        <fullName evidence="1">Uncharacterized protein</fullName>
    </submittedName>
</protein>
<dbReference type="OrthoDB" id="1747743at2759"/>
<feature type="non-terminal residue" evidence="1">
    <location>
        <position position="1"/>
    </location>
</feature>
<name>A0A371IBT2_MUCPR</name>
<proteinExistence type="predicted"/>
<keyword evidence="2" id="KW-1185">Reference proteome</keyword>
<organism evidence="1 2">
    <name type="scientific">Mucuna pruriens</name>
    <name type="common">Velvet bean</name>
    <name type="synonym">Dolichos pruriens</name>
    <dbReference type="NCBI Taxonomy" id="157652"/>
    <lineage>
        <taxon>Eukaryota</taxon>
        <taxon>Viridiplantae</taxon>
        <taxon>Streptophyta</taxon>
        <taxon>Embryophyta</taxon>
        <taxon>Tracheophyta</taxon>
        <taxon>Spermatophyta</taxon>
        <taxon>Magnoliopsida</taxon>
        <taxon>eudicotyledons</taxon>
        <taxon>Gunneridae</taxon>
        <taxon>Pentapetalae</taxon>
        <taxon>rosids</taxon>
        <taxon>fabids</taxon>
        <taxon>Fabales</taxon>
        <taxon>Fabaceae</taxon>
        <taxon>Papilionoideae</taxon>
        <taxon>50 kb inversion clade</taxon>
        <taxon>NPAAA clade</taxon>
        <taxon>indigoferoid/millettioid clade</taxon>
        <taxon>Phaseoleae</taxon>
        <taxon>Mucuna</taxon>
    </lineage>
</organism>
<dbReference type="PANTHER" id="PTHR35046:SF9">
    <property type="entry name" value="RNA-DIRECTED DNA POLYMERASE"/>
    <property type="match status" value="1"/>
</dbReference>
<gene>
    <name evidence="1" type="ORF">CR513_02703</name>
</gene>
<reference evidence="1" key="1">
    <citation type="submission" date="2018-05" db="EMBL/GenBank/DDBJ databases">
        <title>Draft genome of Mucuna pruriens seed.</title>
        <authorList>
            <person name="Nnadi N.E."/>
            <person name="Vos R."/>
            <person name="Hasami M.H."/>
            <person name="Devisetty U.K."/>
            <person name="Aguiy J.C."/>
        </authorList>
    </citation>
    <scope>NUCLEOTIDE SEQUENCE [LARGE SCALE GENOMIC DNA]</scope>
    <source>
        <strain evidence="1">JCA_2017</strain>
    </source>
</reference>
<evidence type="ECO:0000313" key="1">
    <source>
        <dbReference type="EMBL" id="RDY12489.1"/>
    </source>
</evidence>
<dbReference type="Proteomes" id="UP000257109">
    <property type="component" value="Unassembled WGS sequence"/>
</dbReference>
<dbReference type="AlphaFoldDB" id="A0A371IBT2"/>
<comment type="caution">
    <text evidence="1">The sequence shown here is derived from an EMBL/GenBank/DDBJ whole genome shotgun (WGS) entry which is preliminary data.</text>
</comment>
<sequence length="113" mass="12633">MGKQCSLIIDGGGSVNVASVRLVEKSNLPTLLHPRPYKLQWLNSKGEMTMDKQYNNEALCDVVPMGATHILLGRPLQYDRKVTHNGITNRFSFVHMGQKVTVKPLSPREVSED</sequence>